<dbReference type="AlphaFoldDB" id="A0A3R9E8C5"/>
<organism evidence="1 2">
    <name type="scientific">Mesobacillus subterraneus</name>
    <dbReference type="NCBI Taxonomy" id="285983"/>
    <lineage>
        <taxon>Bacteria</taxon>
        <taxon>Bacillati</taxon>
        <taxon>Bacillota</taxon>
        <taxon>Bacilli</taxon>
        <taxon>Bacillales</taxon>
        <taxon>Bacillaceae</taxon>
        <taxon>Mesobacillus</taxon>
    </lineage>
</organism>
<dbReference type="Proteomes" id="UP000279911">
    <property type="component" value="Unassembled WGS sequence"/>
</dbReference>
<proteinExistence type="predicted"/>
<comment type="caution">
    <text evidence="1">The sequence shown here is derived from an EMBL/GenBank/DDBJ whole genome shotgun (WGS) entry which is preliminary data.</text>
</comment>
<evidence type="ECO:0000313" key="2">
    <source>
        <dbReference type="Proteomes" id="UP000279911"/>
    </source>
</evidence>
<dbReference type="EMBL" id="RSFW01000009">
    <property type="protein sequence ID" value="RSD28274.1"/>
    <property type="molecule type" value="Genomic_DNA"/>
</dbReference>
<accession>A0A3R9E8C5</accession>
<gene>
    <name evidence="1" type="ORF">EJA10_07420</name>
</gene>
<reference evidence="2" key="1">
    <citation type="submission" date="2018-12" db="EMBL/GenBank/DDBJ databases">
        <title>Bacillus chawlae sp. nov., Bacillus glennii sp. nov., and Bacillus saganii sp. nov. Isolated from the Vehicle Assembly Building at Kennedy Space Center where the Viking Spacecraft were Assembled.</title>
        <authorList>
            <person name="Seuylemezian A."/>
            <person name="Vaishampayan P."/>
        </authorList>
    </citation>
    <scope>NUCLEOTIDE SEQUENCE [LARGE SCALE GENOMIC DNA]</scope>
    <source>
        <strain evidence="2">DSM 13966</strain>
    </source>
</reference>
<dbReference type="RefSeq" id="WP_125479358.1">
    <property type="nucleotide sequence ID" value="NZ_RSFW01000009.1"/>
</dbReference>
<evidence type="ECO:0000313" key="1">
    <source>
        <dbReference type="EMBL" id="RSD28274.1"/>
    </source>
</evidence>
<protein>
    <submittedName>
        <fullName evidence="1">Uncharacterized protein</fullName>
    </submittedName>
</protein>
<sequence>MIYRKIAGINMWKLNRTLKKLAFARMELEKQMRKELIVVLLEPKKEKVLATPEEKKEIEQMVFELNGFQTLKLCLLEDCKPVYMEKVTNTGVARWLEIPVAPLITYEFLNESSSKEEEVLV</sequence>
<dbReference type="OrthoDB" id="2864786at2"/>
<name>A0A3R9E8C5_9BACI</name>